<organism evidence="2 3">
    <name type="scientific">Magnaporthiopsis poae (strain ATCC 64411 / 73-15)</name>
    <name type="common">Kentucky bluegrass fungus</name>
    <name type="synonym">Magnaporthe poae</name>
    <dbReference type="NCBI Taxonomy" id="644358"/>
    <lineage>
        <taxon>Eukaryota</taxon>
        <taxon>Fungi</taxon>
        <taxon>Dikarya</taxon>
        <taxon>Ascomycota</taxon>
        <taxon>Pezizomycotina</taxon>
        <taxon>Sordariomycetes</taxon>
        <taxon>Sordariomycetidae</taxon>
        <taxon>Magnaporthales</taxon>
        <taxon>Magnaporthaceae</taxon>
        <taxon>Magnaporthiopsis</taxon>
    </lineage>
</organism>
<reference evidence="1" key="1">
    <citation type="submission" date="2010-05" db="EMBL/GenBank/DDBJ databases">
        <title>The Genome Sequence of Magnaporthe poae strain ATCC 64411.</title>
        <authorList>
            <consortium name="The Broad Institute Genome Sequencing Platform"/>
            <consortium name="Broad Institute Genome Sequencing Center for Infectious Disease"/>
            <person name="Ma L.-J."/>
            <person name="Dead R."/>
            <person name="Young S."/>
            <person name="Zeng Q."/>
            <person name="Koehrsen M."/>
            <person name="Alvarado L."/>
            <person name="Berlin A."/>
            <person name="Chapman S.B."/>
            <person name="Chen Z."/>
            <person name="Freedman E."/>
            <person name="Gellesch M."/>
            <person name="Goldberg J."/>
            <person name="Griggs A."/>
            <person name="Gujja S."/>
            <person name="Heilman E.R."/>
            <person name="Heiman D."/>
            <person name="Hepburn T."/>
            <person name="Howarth C."/>
            <person name="Jen D."/>
            <person name="Larson L."/>
            <person name="Mehta T."/>
            <person name="Neiman D."/>
            <person name="Pearson M."/>
            <person name="Roberts A."/>
            <person name="Saif S."/>
            <person name="Shea T."/>
            <person name="Shenoy N."/>
            <person name="Sisk P."/>
            <person name="Stolte C."/>
            <person name="Sykes S."/>
            <person name="Walk T."/>
            <person name="White J."/>
            <person name="Yandava C."/>
            <person name="Haas B."/>
            <person name="Nusbaum C."/>
            <person name="Birren B."/>
        </authorList>
    </citation>
    <scope>NUCLEOTIDE SEQUENCE</scope>
    <source>
        <strain evidence="1">ATCC 64411</strain>
    </source>
</reference>
<evidence type="ECO:0000313" key="1">
    <source>
        <dbReference type="EMBL" id="KLU90003.1"/>
    </source>
</evidence>
<reference evidence="1" key="3">
    <citation type="submission" date="2011-03" db="EMBL/GenBank/DDBJ databases">
        <title>Annotation of Magnaporthe poae ATCC 64411.</title>
        <authorList>
            <person name="Ma L.-J."/>
            <person name="Dead R."/>
            <person name="Young S.K."/>
            <person name="Zeng Q."/>
            <person name="Gargeya S."/>
            <person name="Fitzgerald M."/>
            <person name="Haas B."/>
            <person name="Abouelleil A."/>
            <person name="Alvarado L."/>
            <person name="Arachchi H.M."/>
            <person name="Berlin A."/>
            <person name="Brown A."/>
            <person name="Chapman S.B."/>
            <person name="Chen Z."/>
            <person name="Dunbar C."/>
            <person name="Freedman E."/>
            <person name="Gearin G."/>
            <person name="Gellesch M."/>
            <person name="Goldberg J."/>
            <person name="Griggs A."/>
            <person name="Gujja S."/>
            <person name="Heiman D."/>
            <person name="Howarth C."/>
            <person name="Larson L."/>
            <person name="Lui A."/>
            <person name="MacDonald P.J.P."/>
            <person name="Mehta T."/>
            <person name="Montmayeur A."/>
            <person name="Murphy C."/>
            <person name="Neiman D."/>
            <person name="Pearson M."/>
            <person name="Priest M."/>
            <person name="Roberts A."/>
            <person name="Saif S."/>
            <person name="Shea T."/>
            <person name="Shenoy N."/>
            <person name="Sisk P."/>
            <person name="Stolte C."/>
            <person name="Sykes S."/>
            <person name="Yandava C."/>
            <person name="Wortman J."/>
            <person name="Nusbaum C."/>
            <person name="Birren B."/>
        </authorList>
    </citation>
    <scope>NUCLEOTIDE SEQUENCE</scope>
    <source>
        <strain evidence="1">ATCC 64411</strain>
    </source>
</reference>
<reference evidence="2" key="4">
    <citation type="journal article" date="2015" name="G3 (Bethesda)">
        <title>Genome sequences of three phytopathogenic species of the Magnaporthaceae family of fungi.</title>
        <authorList>
            <person name="Okagaki L.H."/>
            <person name="Nunes C.C."/>
            <person name="Sailsbery J."/>
            <person name="Clay B."/>
            <person name="Brown D."/>
            <person name="John T."/>
            <person name="Oh Y."/>
            <person name="Young N."/>
            <person name="Fitzgerald M."/>
            <person name="Haas B.J."/>
            <person name="Zeng Q."/>
            <person name="Young S."/>
            <person name="Adiconis X."/>
            <person name="Fan L."/>
            <person name="Levin J.Z."/>
            <person name="Mitchell T.K."/>
            <person name="Okubara P.A."/>
            <person name="Farman M.L."/>
            <person name="Kohn L.M."/>
            <person name="Birren B."/>
            <person name="Ma L.-J."/>
            <person name="Dean R.A."/>
        </authorList>
    </citation>
    <scope>NUCLEOTIDE SEQUENCE</scope>
    <source>
        <strain evidence="2">ATCC 64411 / 73-15</strain>
    </source>
</reference>
<proteinExistence type="predicted"/>
<evidence type="ECO:0008006" key="4">
    <source>
        <dbReference type="Google" id="ProtNLM"/>
    </source>
</evidence>
<dbReference type="PANTHER" id="PTHR40788">
    <property type="entry name" value="CLR5 DOMAIN-CONTAINING PROTEIN-RELATED"/>
    <property type="match status" value="1"/>
</dbReference>
<dbReference type="PANTHER" id="PTHR40788:SF1">
    <property type="entry name" value="IPA PROTEIN"/>
    <property type="match status" value="1"/>
</dbReference>
<dbReference type="EnsemblFungi" id="MAPG_08970T0">
    <property type="protein sequence ID" value="MAPG_08970T0"/>
    <property type="gene ID" value="MAPG_08970"/>
</dbReference>
<protein>
    <recommendedName>
        <fullName evidence="4">Ipa protein</fullName>
    </recommendedName>
</protein>
<evidence type="ECO:0000313" key="3">
    <source>
        <dbReference type="Proteomes" id="UP000011715"/>
    </source>
</evidence>
<reference evidence="2" key="5">
    <citation type="submission" date="2015-06" db="UniProtKB">
        <authorList>
            <consortium name="EnsemblFungi"/>
        </authorList>
    </citation>
    <scope>IDENTIFICATION</scope>
    <source>
        <strain evidence="2">ATCC 64411</strain>
    </source>
</reference>
<dbReference type="Proteomes" id="UP000011715">
    <property type="component" value="Unassembled WGS sequence"/>
</dbReference>
<accession>A0A0C4E8Q4</accession>
<dbReference type="eggNOG" id="ENOG502SJ1Z">
    <property type="taxonomic scope" value="Eukaryota"/>
</dbReference>
<reference evidence="3" key="2">
    <citation type="submission" date="2010-05" db="EMBL/GenBank/DDBJ databases">
        <title>The genome sequence of Magnaporthe poae strain ATCC 64411.</title>
        <authorList>
            <person name="Ma L.-J."/>
            <person name="Dead R."/>
            <person name="Young S."/>
            <person name="Zeng Q."/>
            <person name="Koehrsen M."/>
            <person name="Alvarado L."/>
            <person name="Berlin A."/>
            <person name="Chapman S.B."/>
            <person name="Chen Z."/>
            <person name="Freedman E."/>
            <person name="Gellesch M."/>
            <person name="Goldberg J."/>
            <person name="Griggs A."/>
            <person name="Gujja S."/>
            <person name="Heilman E.R."/>
            <person name="Heiman D."/>
            <person name="Hepburn T."/>
            <person name="Howarth C."/>
            <person name="Jen D."/>
            <person name="Larson L."/>
            <person name="Mehta T."/>
            <person name="Neiman D."/>
            <person name="Pearson M."/>
            <person name="Roberts A."/>
            <person name="Saif S."/>
            <person name="Shea T."/>
            <person name="Shenoy N."/>
            <person name="Sisk P."/>
            <person name="Stolte C."/>
            <person name="Sykes S."/>
            <person name="Walk T."/>
            <person name="White J."/>
            <person name="Yandava C."/>
            <person name="Haas B."/>
            <person name="Nusbaum C."/>
            <person name="Birren B."/>
        </authorList>
    </citation>
    <scope>NUCLEOTIDE SEQUENCE [LARGE SCALE GENOMIC DNA]</scope>
    <source>
        <strain evidence="3">ATCC 64411 / 73-15</strain>
    </source>
</reference>
<dbReference type="OrthoDB" id="2922289at2759"/>
<name>A0A0C4E8Q4_MAGP6</name>
<evidence type="ECO:0000313" key="2">
    <source>
        <dbReference type="EnsemblFungi" id="MAPG_08970T0"/>
    </source>
</evidence>
<dbReference type="EMBL" id="GL876974">
    <property type="protein sequence ID" value="KLU90003.1"/>
    <property type="molecule type" value="Genomic_DNA"/>
</dbReference>
<gene>
    <name evidence="1" type="ORF">MAPG_08970</name>
</gene>
<dbReference type="STRING" id="644358.A0A0C4E8Q4"/>
<dbReference type="OMA" id="YKFIPEW"/>
<sequence>MEQPGTADVVRELHDDLKRKYQMHADRVETMWRTFDKAQRERCVKAGARDGVVLAHPLDHSLGNVCKLIPEWNLRDLTKPGSDFLLDHLKYRSTTSLCEQYCKGVADGPGDHAVIGEMMRTRGLRHVQSFKDCYTIFWDDKDYGFSFEILKDRDETLAGFATGIQAGLVIPQATGELVLQRQLYLLQSLAIVIDDILEEGSKSRAKKVPPKKPDMAATAALAKMSIRPSPPAKLKLPDLVASARDQRASFEEYLRLLSAEPVVLAQIVNIWFYSRPELVPDEKGRVLPVHTDKYVSAAVFDAVHSLVKGAAIWAYIGRLLDLLGDPNMDKIYRAIVLQEVSNICHLEYGRARSLFKRHVQSGTGAKWFRRSSNARDQAGNAHVYMKGSPDELTRADPQLHYLLRLCQGGTDASKAVDWIKRLTELHEAHPEERERLFDREASALSDLTAIVGFIWEASPAISMPPLSCKKGQMFVSRSQDLEVKLNTAKKELDLRDYVVPIANLREPGRAEGALGALDRFVVDKTGAKMGFLYQDLIEECLSDLQNQYQHPPSPPPPASPLTVKSSTAEVFLTLFKKSESRGSVSWAAFEAAMSDLGFSITPNLGSVYTFRPPEGMAVQRPLTLHRPHKSHIEGYDMLIQARRLNRAYGWGEGTFEVARAEPTCGVVK</sequence>
<dbReference type="AlphaFoldDB" id="A0A0C4E8Q4"/>
<dbReference type="EMBL" id="ADBL01002192">
    <property type="status" value="NOT_ANNOTATED_CDS"/>
    <property type="molecule type" value="Genomic_DNA"/>
</dbReference>
<keyword evidence="3" id="KW-1185">Reference proteome</keyword>
<dbReference type="VEuPathDB" id="FungiDB:MAPG_08970"/>